<evidence type="ECO:0000313" key="3">
    <source>
        <dbReference type="EMBL" id="MDY8109918.1"/>
    </source>
</evidence>
<protein>
    <recommendedName>
        <fullName evidence="5">Alpha/beta hydrolase</fullName>
    </recommendedName>
</protein>
<feature type="region of interest" description="Disordered" evidence="1">
    <location>
        <begin position="397"/>
        <end position="423"/>
    </location>
</feature>
<reference evidence="3 4" key="1">
    <citation type="submission" date="2023-12" db="EMBL/GenBank/DDBJ databases">
        <title>Description of Novel Strain Fulvimarina sp. 2208YS6-2-32 isolated from Uroteuthis (Photololigo) edulis.</title>
        <authorList>
            <person name="Park J.-S."/>
        </authorList>
    </citation>
    <scope>NUCLEOTIDE SEQUENCE [LARGE SCALE GENOMIC DNA]</scope>
    <source>
        <strain evidence="3 4">2208YS6-2-32</strain>
    </source>
</reference>
<evidence type="ECO:0000256" key="1">
    <source>
        <dbReference type="SAM" id="MobiDB-lite"/>
    </source>
</evidence>
<organism evidence="3 4">
    <name type="scientific">Fulvimarina uroteuthidis</name>
    <dbReference type="NCBI Taxonomy" id="3098149"/>
    <lineage>
        <taxon>Bacteria</taxon>
        <taxon>Pseudomonadati</taxon>
        <taxon>Pseudomonadota</taxon>
        <taxon>Alphaproteobacteria</taxon>
        <taxon>Hyphomicrobiales</taxon>
        <taxon>Aurantimonadaceae</taxon>
        <taxon>Fulvimarina</taxon>
    </lineage>
</organism>
<name>A0ABU5I3I9_9HYPH</name>
<accession>A0ABU5I3I9</accession>
<keyword evidence="4" id="KW-1185">Reference proteome</keyword>
<proteinExistence type="predicted"/>
<dbReference type="RefSeq" id="WP_322187451.1">
    <property type="nucleotide sequence ID" value="NZ_JAXLPB010000004.1"/>
</dbReference>
<feature type="transmembrane region" description="Helical" evidence="2">
    <location>
        <begin position="172"/>
        <end position="190"/>
    </location>
</feature>
<keyword evidence="2" id="KW-0472">Membrane</keyword>
<keyword evidence="2" id="KW-1133">Transmembrane helix</keyword>
<gene>
    <name evidence="3" type="ORF">U0C82_12295</name>
</gene>
<evidence type="ECO:0008006" key="5">
    <source>
        <dbReference type="Google" id="ProtNLM"/>
    </source>
</evidence>
<feature type="transmembrane region" description="Helical" evidence="2">
    <location>
        <begin position="139"/>
        <end position="166"/>
    </location>
</feature>
<dbReference type="EMBL" id="JAXLPB010000004">
    <property type="protein sequence ID" value="MDY8109918.1"/>
    <property type="molecule type" value="Genomic_DNA"/>
</dbReference>
<evidence type="ECO:0000256" key="2">
    <source>
        <dbReference type="SAM" id="Phobius"/>
    </source>
</evidence>
<sequence length="423" mass="46790">MTQSQIDYARQIGRRLVFVFPGFEPLLPEAQVARFRRAAERSAAVFGSRVAFTPVERTDACPSDRAASPYVELDACLTGEMSGSVVKTRLVFCVWDDLIADYASKPLPRRVCDGFAALFSFVFDGTFLRYCRTSFRYGAFFLFPILVPAAILAFGILLALTLGALFTGPTTWLAGVLIGSAAAAILLYLANRRWFLLTALDDWSLARDLCNRTNPAIDRRIDAFADILRSRTEASEADEIVVAGHSLGVSLAVPALAKAYGAGLAPGMPLHLLTVGSSLMKTALHPNAGWQRDAVRRLVVDHAVPWTDCQALTDPINFYKSNPAQTLGISADPLPLVFKIRLRRMVSETTYRRIKRDFFRLHRQFVLAVERRGPYSFHMLLLGPGSMSDFRRHKTLDRPPLVSDARPPAAATHADRSLEKASE</sequence>
<evidence type="ECO:0000313" key="4">
    <source>
        <dbReference type="Proteomes" id="UP001294412"/>
    </source>
</evidence>
<comment type="caution">
    <text evidence="3">The sequence shown here is derived from an EMBL/GenBank/DDBJ whole genome shotgun (WGS) entry which is preliminary data.</text>
</comment>
<feature type="compositionally biased region" description="Basic and acidic residues" evidence="1">
    <location>
        <begin position="413"/>
        <end position="423"/>
    </location>
</feature>
<dbReference type="Proteomes" id="UP001294412">
    <property type="component" value="Unassembled WGS sequence"/>
</dbReference>
<keyword evidence="2" id="KW-0812">Transmembrane</keyword>